<dbReference type="AlphaFoldDB" id="A0A7H8QL15"/>
<evidence type="ECO:0000259" key="13">
    <source>
        <dbReference type="Pfam" id="PF00432"/>
    </source>
</evidence>
<feature type="compositionally biased region" description="Basic residues" evidence="12">
    <location>
        <begin position="728"/>
        <end position="738"/>
    </location>
</feature>
<gene>
    <name evidence="14" type="ORF">TRUGW13939_01702</name>
</gene>
<reference evidence="15" key="1">
    <citation type="submission" date="2020-06" db="EMBL/GenBank/DDBJ databases">
        <title>A chromosome-scale genome assembly of Talaromyces rugulosus W13939.</title>
        <authorList>
            <person name="Wang B."/>
            <person name="Guo L."/>
            <person name="Ye K."/>
            <person name="Wang L."/>
        </authorList>
    </citation>
    <scope>NUCLEOTIDE SEQUENCE [LARGE SCALE GENOMIC DNA]</scope>
    <source>
        <strain evidence="15">W13939</strain>
    </source>
</reference>
<dbReference type="EC" id="2.5.1.60" evidence="3"/>
<evidence type="ECO:0000256" key="1">
    <source>
        <dbReference type="ARBA" id="ARBA00001947"/>
    </source>
</evidence>
<feature type="compositionally biased region" description="Basic and acidic residues" evidence="12">
    <location>
        <begin position="682"/>
        <end position="699"/>
    </location>
</feature>
<evidence type="ECO:0000256" key="12">
    <source>
        <dbReference type="SAM" id="MobiDB-lite"/>
    </source>
</evidence>
<evidence type="ECO:0000256" key="3">
    <source>
        <dbReference type="ARBA" id="ARBA00012656"/>
    </source>
</evidence>
<comment type="catalytic activity">
    <reaction evidence="11">
        <text>geranylgeranyl diphosphate + L-cysteinyl-[protein] = S-geranylgeranyl-L-cysteinyl-[protein] + diphosphate</text>
        <dbReference type="Rhea" id="RHEA:21240"/>
        <dbReference type="Rhea" id="RHEA-COMP:10131"/>
        <dbReference type="Rhea" id="RHEA-COMP:11537"/>
        <dbReference type="ChEBI" id="CHEBI:29950"/>
        <dbReference type="ChEBI" id="CHEBI:33019"/>
        <dbReference type="ChEBI" id="CHEBI:57533"/>
        <dbReference type="ChEBI" id="CHEBI:86021"/>
        <dbReference type="EC" id="2.5.1.60"/>
    </reaction>
</comment>
<feature type="region of interest" description="Disordered" evidence="12">
    <location>
        <begin position="615"/>
        <end position="710"/>
    </location>
</feature>
<feature type="compositionally biased region" description="Basic and acidic residues" evidence="12">
    <location>
        <begin position="624"/>
        <end position="635"/>
    </location>
</feature>
<feature type="compositionally biased region" description="Low complexity" evidence="12">
    <location>
        <begin position="568"/>
        <end position="580"/>
    </location>
</feature>
<dbReference type="GO" id="GO:0005968">
    <property type="term" value="C:Rab-protein geranylgeranyltransferase complex"/>
    <property type="evidence" value="ECO:0007669"/>
    <property type="project" value="TreeGrafter"/>
</dbReference>
<keyword evidence="5" id="KW-0808">Transferase</keyword>
<evidence type="ECO:0000256" key="9">
    <source>
        <dbReference type="ARBA" id="ARBA00030816"/>
    </source>
</evidence>
<evidence type="ECO:0000256" key="6">
    <source>
        <dbReference type="ARBA" id="ARBA00022723"/>
    </source>
</evidence>
<dbReference type="Pfam" id="PF00432">
    <property type="entry name" value="Prenyltrans"/>
    <property type="match status" value="1"/>
</dbReference>
<dbReference type="OrthoDB" id="5428259at2759"/>
<dbReference type="GeneID" id="55989212"/>
<dbReference type="SUPFAM" id="SSF48239">
    <property type="entry name" value="Terpenoid cyclases/Protein prenyltransferases"/>
    <property type="match status" value="1"/>
</dbReference>
<dbReference type="Proteomes" id="UP000509510">
    <property type="component" value="Chromosome I"/>
</dbReference>
<dbReference type="GO" id="GO:0046872">
    <property type="term" value="F:metal ion binding"/>
    <property type="evidence" value="ECO:0007669"/>
    <property type="project" value="UniProtKB-KW"/>
</dbReference>
<evidence type="ECO:0000256" key="11">
    <source>
        <dbReference type="ARBA" id="ARBA00047658"/>
    </source>
</evidence>
<dbReference type="Gene3D" id="1.50.10.20">
    <property type="match status" value="1"/>
</dbReference>
<keyword evidence="15" id="KW-1185">Reference proteome</keyword>
<dbReference type="InterPro" id="IPR001330">
    <property type="entry name" value="Prenyltrans"/>
</dbReference>
<comment type="similarity">
    <text evidence="2">Belongs to the protein prenyltransferase subunit beta family.</text>
</comment>
<accession>A0A7H8QL15</accession>
<evidence type="ECO:0000256" key="7">
    <source>
        <dbReference type="ARBA" id="ARBA00022737"/>
    </source>
</evidence>
<keyword evidence="6" id="KW-0479">Metal-binding</keyword>
<proteinExistence type="inferred from homology"/>
<dbReference type="EMBL" id="CP055898">
    <property type="protein sequence ID" value="QKX54614.1"/>
    <property type="molecule type" value="Genomic_DNA"/>
</dbReference>
<dbReference type="InterPro" id="IPR026873">
    <property type="entry name" value="Ptb1"/>
</dbReference>
<evidence type="ECO:0000313" key="14">
    <source>
        <dbReference type="EMBL" id="QKX54614.1"/>
    </source>
</evidence>
<name>A0A7H8QL15_TALRU</name>
<dbReference type="InterPro" id="IPR008930">
    <property type="entry name" value="Terpenoid_cyclase/PrenylTrfase"/>
</dbReference>
<dbReference type="FunFam" id="1.50.10.20:FF:000009">
    <property type="entry name" value="Geranylgeranyl transferase type-2 subunit beta"/>
    <property type="match status" value="1"/>
</dbReference>
<feature type="domain" description="Prenyltransferase alpha-alpha toroid" evidence="13">
    <location>
        <begin position="71"/>
        <end position="372"/>
    </location>
</feature>
<dbReference type="RefSeq" id="XP_035340793.1">
    <property type="nucleotide sequence ID" value="XM_035484900.1"/>
</dbReference>
<keyword evidence="8" id="KW-0862">Zinc</keyword>
<feature type="region of interest" description="Disordered" evidence="12">
    <location>
        <begin position="726"/>
        <end position="753"/>
    </location>
</feature>
<keyword evidence="4" id="KW-0637">Prenyltransferase</keyword>
<evidence type="ECO:0000256" key="10">
    <source>
        <dbReference type="ARBA" id="ARBA00032766"/>
    </source>
</evidence>
<evidence type="ECO:0000256" key="2">
    <source>
        <dbReference type="ARBA" id="ARBA00010497"/>
    </source>
</evidence>
<comment type="cofactor">
    <cofactor evidence="1">
        <name>Zn(2+)</name>
        <dbReference type="ChEBI" id="CHEBI:29105"/>
    </cofactor>
</comment>
<keyword evidence="7" id="KW-0677">Repeat</keyword>
<feature type="region of interest" description="Disordered" evidence="12">
    <location>
        <begin position="561"/>
        <end position="585"/>
    </location>
</feature>
<dbReference type="KEGG" id="trg:TRUGW13939_01702"/>
<organism evidence="14 15">
    <name type="scientific">Talaromyces rugulosus</name>
    <name type="common">Penicillium rugulosum</name>
    <dbReference type="NCBI Taxonomy" id="121627"/>
    <lineage>
        <taxon>Eukaryota</taxon>
        <taxon>Fungi</taxon>
        <taxon>Dikarya</taxon>
        <taxon>Ascomycota</taxon>
        <taxon>Pezizomycotina</taxon>
        <taxon>Eurotiomycetes</taxon>
        <taxon>Eurotiomycetidae</taxon>
        <taxon>Eurotiales</taxon>
        <taxon>Trichocomaceae</taxon>
        <taxon>Talaromyces</taxon>
        <taxon>Talaromyces sect. Islandici</taxon>
    </lineage>
</organism>
<evidence type="ECO:0000256" key="5">
    <source>
        <dbReference type="ARBA" id="ARBA00022679"/>
    </source>
</evidence>
<protein>
    <recommendedName>
        <fullName evidence="3">protein geranylgeranyltransferase type II</fullName>
        <ecNumber evidence="3">2.5.1.60</ecNumber>
    </recommendedName>
    <alternativeName>
        <fullName evidence="9">Geranylgeranyl transferase type II subunit beta</fullName>
    </alternativeName>
    <alternativeName>
        <fullName evidence="10">Type II protein geranyl-geranyltransferase subunit beta</fullName>
    </alternativeName>
</protein>
<dbReference type="InterPro" id="IPR045089">
    <property type="entry name" value="PGGT1B-like"/>
</dbReference>
<sequence>MRDRSCAALFDLLYEIVSCCEERYLGSLTPSLQLHHPSLQPYLPGVPSWIMSLVSGPGRGGGGSGSRAEFCTDKHVAYIKSLDTRRDELEYWYTEHLRMNGVYWGLHALHLMDHPEALPRQETVDFILSCQAANGGFGAAPGHDAHMLYTVSAVQVLVIIDAVDELDKSGRDGKQKVVSFIASLQDQQSGVFKGDEWGETDTRFSYGALLALSLLGKLDEIDLDKVVSYIHQCENLDGGYGVCPGAESHSGQILTCVAALAIADRLDLIDTDRLGTWLSERQLESGGLNGRPEKLEDVCYSWWVAASLDIIGRLHWIDKQKLEDFILRCQDTEEGGIADQPGNMVDVFHTHFGTAGLSLLHYPGLKEIDPVYICNKKPRFSDLSHLLTHIASKAHLANYFKLQVKSRHDAEAYQTLTDYDRWYQNYGLAKLLSDRMAMGSNTTRKRRSSRLVEAPGSIKLEPVDHEAPLPSLEWAGTAEDRKPQWPFFEDNIDPRLSGLRPPVSEENEGGRTYTVASTLSESSEHPFIKTEPDSLNSWKYIHEDNPNETRSSKRFPMEGKSHRASLSTVPTVPNPLTLTPSRRASKSTVIEPKIDEMTRLKGIQWPGMDLFDAATEPMKRQRNQKKDASTFKAMEEASTATEPNEMVFSPSGTLRREREITGYVEEDDPLPGEWRIPKPRRDRRDTRDRRDRRANEKQSDTNNCPGRQDKRVALANSDPNRAVLGSRVTKKGQRLKRQVPRERETSEPATTSVALSKQNLNHAHGHTQLTTEENDDMQLSMDAVGQNRTSRLQVFKDDSPPITVPESNHFISSLIDDAISHSESFEMPYLTQASDVISGLLATSDHEHFPTSFQNSSLQPTHSYSHDYETFTGAASRSIEGMYLVDSSGGPTSRGPHDPIIGGNVLHYRWDWHGSELERDDSTGDNHVFGGGLNYNRPASSGSTIYEDEVENKSRLWLDGCCT</sequence>
<dbReference type="GO" id="GO:0004663">
    <property type="term" value="F:Rab geranylgeranyltransferase activity"/>
    <property type="evidence" value="ECO:0007669"/>
    <property type="project" value="UniProtKB-EC"/>
</dbReference>
<evidence type="ECO:0000256" key="4">
    <source>
        <dbReference type="ARBA" id="ARBA00022602"/>
    </source>
</evidence>
<dbReference type="PANTHER" id="PTHR11774">
    <property type="entry name" value="GERANYLGERANYL TRANSFERASE TYPE BETA SUBUNIT"/>
    <property type="match status" value="1"/>
</dbReference>
<dbReference type="PANTHER" id="PTHR11774:SF11">
    <property type="entry name" value="GERANYLGERANYL TRANSFERASE TYPE-2 SUBUNIT BETA"/>
    <property type="match status" value="1"/>
</dbReference>
<evidence type="ECO:0000313" key="15">
    <source>
        <dbReference type="Proteomes" id="UP000509510"/>
    </source>
</evidence>
<dbReference type="CDD" id="cd02894">
    <property type="entry name" value="GGTase-II"/>
    <property type="match status" value="1"/>
</dbReference>
<evidence type="ECO:0000256" key="8">
    <source>
        <dbReference type="ARBA" id="ARBA00022833"/>
    </source>
</evidence>